<dbReference type="CDD" id="cd08276">
    <property type="entry name" value="MDR7"/>
    <property type="match status" value="1"/>
</dbReference>
<dbReference type="GO" id="GO:0016491">
    <property type="term" value="F:oxidoreductase activity"/>
    <property type="evidence" value="ECO:0007669"/>
    <property type="project" value="InterPro"/>
</dbReference>
<gene>
    <name evidence="2" type="ORF">IC235_05800</name>
</gene>
<sequence>MQAVEFGAGHGVASLHLVQRADEPLAPHQIRVRVRAVSLNYRDLLVANGVDRWKPPLGRIPTSDGAGEVVEVGTAVTQWRPGDRVVGLFLPHWTGGRIKAESLQRSPGGARFDGFLADNRVLGEGEVTSFPDYLSYEEAATLPCAALTAWHGLVEEGQVRPGHTVLIQGTGGVSLFSLQFALQAGARVIVLSSSDAKLDRVRALGAHHTLNYARTPDWAPLVRELTDGRGVDHVVEVVGGNNINKSLDAVAVGGTISVIGIIDGLMGEIRTEQIMGGHVRLQGIEVGSTEMFQRMNQALATSQLRPIIDRIFSFAAYREAYDYLSSGGHFGKICISLP</sequence>
<accession>A0A927BC68</accession>
<feature type="domain" description="Enoyl reductase (ER)" evidence="1">
    <location>
        <begin position="11"/>
        <end position="335"/>
    </location>
</feature>
<dbReference type="InterPro" id="IPR036291">
    <property type="entry name" value="NAD(P)-bd_dom_sf"/>
</dbReference>
<name>A0A927BC68_9BACT</name>
<comment type="caution">
    <text evidence="2">The sequence shown here is derived from an EMBL/GenBank/DDBJ whole genome shotgun (WGS) entry which is preliminary data.</text>
</comment>
<dbReference type="InterPro" id="IPR052711">
    <property type="entry name" value="Zinc_ADH-like"/>
</dbReference>
<reference evidence="2" key="1">
    <citation type="submission" date="2020-09" db="EMBL/GenBank/DDBJ databases">
        <authorList>
            <person name="Kim M.K."/>
        </authorList>
    </citation>
    <scope>NUCLEOTIDE SEQUENCE</scope>
    <source>
        <strain evidence="2">BT664</strain>
    </source>
</reference>
<dbReference type="Pfam" id="PF00107">
    <property type="entry name" value="ADH_zinc_N"/>
    <property type="match status" value="1"/>
</dbReference>
<dbReference type="EMBL" id="JACXAD010000005">
    <property type="protein sequence ID" value="MBD2767402.1"/>
    <property type="molecule type" value="Genomic_DNA"/>
</dbReference>
<dbReference type="InterPro" id="IPR013154">
    <property type="entry name" value="ADH-like_N"/>
</dbReference>
<dbReference type="InterPro" id="IPR013149">
    <property type="entry name" value="ADH-like_C"/>
</dbReference>
<dbReference type="Proteomes" id="UP000612233">
    <property type="component" value="Unassembled WGS sequence"/>
</dbReference>
<dbReference type="Gene3D" id="3.40.50.720">
    <property type="entry name" value="NAD(P)-binding Rossmann-like Domain"/>
    <property type="match status" value="1"/>
</dbReference>
<dbReference type="AlphaFoldDB" id="A0A927BC68"/>
<dbReference type="InterPro" id="IPR020843">
    <property type="entry name" value="ER"/>
</dbReference>
<proteinExistence type="predicted"/>
<evidence type="ECO:0000313" key="3">
    <source>
        <dbReference type="Proteomes" id="UP000612233"/>
    </source>
</evidence>
<dbReference type="SMART" id="SM00829">
    <property type="entry name" value="PKS_ER"/>
    <property type="match status" value="1"/>
</dbReference>
<dbReference type="SUPFAM" id="SSF51735">
    <property type="entry name" value="NAD(P)-binding Rossmann-fold domains"/>
    <property type="match status" value="1"/>
</dbReference>
<dbReference type="Pfam" id="PF08240">
    <property type="entry name" value="ADH_N"/>
    <property type="match status" value="1"/>
</dbReference>
<evidence type="ECO:0000259" key="1">
    <source>
        <dbReference type="SMART" id="SM00829"/>
    </source>
</evidence>
<dbReference type="SUPFAM" id="SSF50129">
    <property type="entry name" value="GroES-like"/>
    <property type="match status" value="1"/>
</dbReference>
<keyword evidence="3" id="KW-1185">Reference proteome</keyword>
<dbReference type="PANTHER" id="PTHR45033">
    <property type="match status" value="1"/>
</dbReference>
<dbReference type="RefSeq" id="WP_191004221.1">
    <property type="nucleotide sequence ID" value="NZ_JACXAD010000005.1"/>
</dbReference>
<dbReference type="Gene3D" id="3.90.180.10">
    <property type="entry name" value="Medium-chain alcohol dehydrogenases, catalytic domain"/>
    <property type="match status" value="1"/>
</dbReference>
<dbReference type="InterPro" id="IPR011032">
    <property type="entry name" value="GroES-like_sf"/>
</dbReference>
<evidence type="ECO:0000313" key="2">
    <source>
        <dbReference type="EMBL" id="MBD2767402.1"/>
    </source>
</evidence>
<organism evidence="2 3">
    <name type="scientific">Hymenobacter montanus</name>
    <dbReference type="NCBI Taxonomy" id="2771359"/>
    <lineage>
        <taxon>Bacteria</taxon>
        <taxon>Pseudomonadati</taxon>
        <taxon>Bacteroidota</taxon>
        <taxon>Cytophagia</taxon>
        <taxon>Cytophagales</taxon>
        <taxon>Hymenobacteraceae</taxon>
        <taxon>Hymenobacter</taxon>
    </lineage>
</organism>
<protein>
    <submittedName>
        <fullName evidence="2">NAD(P)-dependent alcohol dehydrogenase</fullName>
    </submittedName>
</protein>
<dbReference type="PANTHER" id="PTHR45033:SF2">
    <property type="entry name" value="ZINC-TYPE ALCOHOL DEHYDROGENASE-LIKE PROTEIN C1773.06C"/>
    <property type="match status" value="1"/>
</dbReference>